<proteinExistence type="predicted"/>
<feature type="compositionally biased region" description="Polar residues" evidence="1">
    <location>
        <begin position="610"/>
        <end position="619"/>
    </location>
</feature>
<accession>A0A843UFX3</accession>
<reference evidence="2" key="1">
    <citation type="submission" date="2017-07" db="EMBL/GenBank/DDBJ databases">
        <title>Taro Niue Genome Assembly and Annotation.</title>
        <authorList>
            <person name="Atibalentja N."/>
            <person name="Keating K."/>
            <person name="Fields C.J."/>
        </authorList>
    </citation>
    <scope>NUCLEOTIDE SEQUENCE</scope>
    <source>
        <strain evidence="2">Niue_2</strain>
        <tissue evidence="2">Leaf</tissue>
    </source>
</reference>
<protein>
    <submittedName>
        <fullName evidence="2">Uncharacterized protein</fullName>
    </submittedName>
</protein>
<feature type="region of interest" description="Disordered" evidence="1">
    <location>
        <begin position="984"/>
        <end position="1050"/>
    </location>
</feature>
<comment type="caution">
    <text evidence="2">The sequence shown here is derived from an EMBL/GenBank/DDBJ whole genome shotgun (WGS) entry which is preliminary data.</text>
</comment>
<feature type="compositionally biased region" description="Polar residues" evidence="1">
    <location>
        <begin position="566"/>
        <end position="591"/>
    </location>
</feature>
<evidence type="ECO:0000313" key="2">
    <source>
        <dbReference type="EMBL" id="MQL80966.1"/>
    </source>
</evidence>
<feature type="compositionally biased region" description="Basic and acidic residues" evidence="1">
    <location>
        <begin position="535"/>
        <end position="562"/>
    </location>
</feature>
<feature type="compositionally biased region" description="Polar residues" evidence="1">
    <location>
        <begin position="1003"/>
        <end position="1016"/>
    </location>
</feature>
<evidence type="ECO:0000256" key="1">
    <source>
        <dbReference type="SAM" id="MobiDB-lite"/>
    </source>
</evidence>
<sequence>MEALHGSPAANSSCMAKSFTWCSNSSSYQWRSTFGNSGGVSVFFLKLPSFRPQAAPGSRRLRISSRLGRQARRRNSLRQKLLTRQDQVRKVLEGTATHFPPEDVEPGLNLHTQRESFEGSTGAVDASTVRGGSPLAFDQDVEIDVQTGDSLQRGELGRESVLWNKLEGWVEQYKKDSELWGVGSFPVFTIYKDTNGNVTRVSLNEEEIIRRSRVETCSSQPKEFRDESMDVNAKISRAKLIAKEIESGENKLPKNSTIAKIIVEGSNNSSFSVDRFRSLNFGDKTLFKPSPKIVFGLFLSCFVFLALKKLFTNVRKELTREEKEMLRRKMKVRMERRTDEKGSIEILDNIPELPRRTVERPPLDRDELMKTIKAKASTQGYMKSSLGGHLNVVDEKFQDRVREIRKMVKQVHELEQEDQQHVDKSSEQANVPTAKNELLAMSSDVNLETHAITNGSDYSNILADSVLEVNTEALNFSGAMEAATVGSPRNTVHIEIEETIPTDEVRDSEMLGNSLIETLGCANEMPSKVSAGHANSKESSRVSDMDLIRNEEVEGRSNKGEDTDLGISQNGGVQFDPTCSENPSSVYKNSNRMKPKIIVSVKEAREYLNQRGSSSTGKLQSKPETRPNSTNERRKIAKPPKDNNHAPESCSHMVLDHVPKATDQGNINHPSCTAAAAGISYDERHHQQSQVKSSELCKDISDITVRELKLKNVTADEKDKILAVSSAESTSVPTSMVRPSTEREMKGDNDDADCKILHKADGSLNIRPSTTCDEASVQADSLETEHAIHSSSDICDEISLEPNDNNGNKEVKYVEGGNSWIEKNFHQFDPIIKKIGDGFQENYMAAREKVQEQKMLSAEVGEMALEDEELEWMNDDNLRDIVFKVRDNELAGRDPFHLMDADEQSAFFQGLERKAEKQSKKMLALHELIHSKIENIDYGMDGISLNDPVEKIVPRWKGPPISEDPEFLNHFARDRKVIFESKVGTSHAATDNTDDTHQKSDQTSHSNVLSPSSAINNLDKPSMVSASANPKTVIEGSDGSRRAGKKLGKEHWEHTKKWSREFLELYNAETDPEVKSIMRDMGKDLDKWITDREIQDVADLMSRIPKRKRRYIEKRLDKLKREIETFGHQAVVSKYKEYSEEKEEDYLWWLDLNFILCIELYRTEDNVPKIGFYSLEMAADLELNPKQYHVIAFEDPGDSKNFCYIIQAHMEMLGNGSAFVVARPPKDAFREAKANGFNVTVIRKGELKLNIDLTLEEVEEEIIEIGSKMYHDKIMHERSIDMGGLMKGVFSADKSTKRYIYMLHATYNVA</sequence>
<feature type="compositionally biased region" description="Basic and acidic residues" evidence="1">
    <location>
        <begin position="621"/>
        <end position="645"/>
    </location>
</feature>
<dbReference type="PANTHER" id="PTHR34962">
    <property type="entry name" value="EMBRYO DEFECTIVE 1703-RELATED"/>
    <property type="match status" value="1"/>
</dbReference>
<dbReference type="PANTHER" id="PTHR34962:SF1">
    <property type="entry name" value="EMBRYO DEFECTIVE 1703-RELATED"/>
    <property type="match status" value="1"/>
</dbReference>
<name>A0A843UFX3_COLES</name>
<keyword evidence="3" id="KW-1185">Reference proteome</keyword>
<dbReference type="OrthoDB" id="611606at2759"/>
<gene>
    <name evidence="2" type="ORF">Taro_013408</name>
</gene>
<dbReference type="Proteomes" id="UP000652761">
    <property type="component" value="Unassembled WGS sequence"/>
</dbReference>
<dbReference type="EMBL" id="NMUH01000537">
    <property type="protein sequence ID" value="MQL80966.1"/>
    <property type="molecule type" value="Genomic_DNA"/>
</dbReference>
<feature type="region of interest" description="Disordered" evidence="1">
    <location>
        <begin position="609"/>
        <end position="649"/>
    </location>
</feature>
<evidence type="ECO:0000313" key="3">
    <source>
        <dbReference type="Proteomes" id="UP000652761"/>
    </source>
</evidence>
<organism evidence="2 3">
    <name type="scientific">Colocasia esculenta</name>
    <name type="common">Wild taro</name>
    <name type="synonym">Arum esculentum</name>
    <dbReference type="NCBI Taxonomy" id="4460"/>
    <lineage>
        <taxon>Eukaryota</taxon>
        <taxon>Viridiplantae</taxon>
        <taxon>Streptophyta</taxon>
        <taxon>Embryophyta</taxon>
        <taxon>Tracheophyta</taxon>
        <taxon>Spermatophyta</taxon>
        <taxon>Magnoliopsida</taxon>
        <taxon>Liliopsida</taxon>
        <taxon>Araceae</taxon>
        <taxon>Aroideae</taxon>
        <taxon>Colocasieae</taxon>
        <taxon>Colocasia</taxon>
    </lineage>
</organism>
<feature type="region of interest" description="Disordered" evidence="1">
    <location>
        <begin position="528"/>
        <end position="591"/>
    </location>
</feature>